<evidence type="ECO:0000313" key="2">
    <source>
        <dbReference type="Proteomes" id="UP000027138"/>
    </source>
</evidence>
<keyword evidence="2" id="KW-1185">Reference proteome</keyword>
<evidence type="ECO:0000313" key="1">
    <source>
        <dbReference type="EMBL" id="KDP38763.1"/>
    </source>
</evidence>
<name>A0A067KUZ1_JATCU</name>
<dbReference type="PANTHER" id="PTHR36811">
    <property type="entry name" value="OS08G0444440 PROTEIN"/>
    <property type="match status" value="1"/>
</dbReference>
<gene>
    <name evidence="1" type="ORF">JCGZ_04116</name>
</gene>
<dbReference type="PANTHER" id="PTHR36811:SF2">
    <property type="entry name" value="OS08G0444440 PROTEIN"/>
    <property type="match status" value="1"/>
</dbReference>
<organism evidence="1 2">
    <name type="scientific">Jatropha curcas</name>
    <name type="common">Barbados nut</name>
    <dbReference type="NCBI Taxonomy" id="180498"/>
    <lineage>
        <taxon>Eukaryota</taxon>
        <taxon>Viridiplantae</taxon>
        <taxon>Streptophyta</taxon>
        <taxon>Embryophyta</taxon>
        <taxon>Tracheophyta</taxon>
        <taxon>Spermatophyta</taxon>
        <taxon>Magnoliopsida</taxon>
        <taxon>eudicotyledons</taxon>
        <taxon>Gunneridae</taxon>
        <taxon>Pentapetalae</taxon>
        <taxon>rosids</taxon>
        <taxon>fabids</taxon>
        <taxon>Malpighiales</taxon>
        <taxon>Euphorbiaceae</taxon>
        <taxon>Crotonoideae</taxon>
        <taxon>Jatropheae</taxon>
        <taxon>Jatropha</taxon>
    </lineage>
</organism>
<dbReference type="Proteomes" id="UP000027138">
    <property type="component" value="Unassembled WGS sequence"/>
</dbReference>
<sequence length="193" mass="22094">MDKRELLGVHKRKRSVKKNKKKVLKKVVDYLKSDSYMFAPLISPPLTNFLASRIVPSSSTTEVETTGNKKQRKKSFIQKVGEYLKSDTHLYSHLCVPRHPTSPKDFNGYVRRVTMEISTRKLIRENDQSTIEASNITVNDEITKGNIPGRNISSQQKFIHKEKVHVQMCETCRSSSVSGKPMVNSQLKKFLID</sequence>
<dbReference type="EMBL" id="KK914358">
    <property type="protein sequence ID" value="KDP38763.1"/>
    <property type="molecule type" value="Genomic_DNA"/>
</dbReference>
<protein>
    <submittedName>
        <fullName evidence="1">Uncharacterized protein</fullName>
    </submittedName>
</protein>
<proteinExistence type="predicted"/>
<dbReference type="OrthoDB" id="844801at2759"/>
<reference evidence="1 2" key="1">
    <citation type="journal article" date="2014" name="PLoS ONE">
        <title>Global Analysis of Gene Expression Profiles in Physic Nut (Jatropha curcas L.) Seedlings Exposed to Salt Stress.</title>
        <authorList>
            <person name="Zhang L."/>
            <person name="Zhang C."/>
            <person name="Wu P."/>
            <person name="Chen Y."/>
            <person name="Li M."/>
            <person name="Jiang H."/>
            <person name="Wu G."/>
        </authorList>
    </citation>
    <scope>NUCLEOTIDE SEQUENCE [LARGE SCALE GENOMIC DNA]</scope>
    <source>
        <strain evidence="2">cv. GZQX0401</strain>
        <tissue evidence="1">Young leaves</tissue>
    </source>
</reference>
<dbReference type="AlphaFoldDB" id="A0A067KUZ1"/>
<accession>A0A067KUZ1</accession>